<evidence type="ECO:0000256" key="2">
    <source>
        <dbReference type="SAM" id="Coils"/>
    </source>
</evidence>
<dbReference type="Gene3D" id="1.10.418.40">
    <property type="entry name" value="Autophagy protein 6/Beclin 1"/>
    <property type="match status" value="1"/>
</dbReference>
<protein>
    <submittedName>
        <fullName evidence="6">Beclin-1-like protein isoform X1</fullName>
    </submittedName>
</protein>
<evidence type="ECO:0000259" key="4">
    <source>
        <dbReference type="Pfam" id="PF17675"/>
    </source>
</evidence>
<dbReference type="Pfam" id="PF17675">
    <property type="entry name" value="APG6_N"/>
    <property type="match status" value="1"/>
</dbReference>
<dbReference type="PANTHER" id="PTHR12768:SF4">
    <property type="entry name" value="BECLIN-1"/>
    <property type="match status" value="1"/>
</dbReference>
<dbReference type="InParanoid" id="A0A6J2YE26"/>
<dbReference type="FunCoup" id="A0A6J2YE26">
    <property type="interactions" value="1476"/>
</dbReference>
<dbReference type="InterPro" id="IPR007243">
    <property type="entry name" value="Atg6/Beclin"/>
</dbReference>
<dbReference type="InterPro" id="IPR041691">
    <property type="entry name" value="Atg6/beclin_CC"/>
</dbReference>
<dbReference type="PANTHER" id="PTHR12768">
    <property type="entry name" value="BECLIN 1"/>
    <property type="match status" value="1"/>
</dbReference>
<dbReference type="KEGG" id="soy:115886955"/>
<proteinExistence type="inferred from homology"/>
<dbReference type="GO" id="GO:0000045">
    <property type="term" value="P:autophagosome assembly"/>
    <property type="evidence" value="ECO:0007669"/>
    <property type="project" value="TreeGrafter"/>
</dbReference>
<dbReference type="GO" id="GO:0000423">
    <property type="term" value="P:mitophagy"/>
    <property type="evidence" value="ECO:0007669"/>
    <property type="project" value="TreeGrafter"/>
</dbReference>
<evidence type="ECO:0000256" key="1">
    <source>
        <dbReference type="ARBA" id="ARBA00005965"/>
    </source>
</evidence>
<comment type="similarity">
    <text evidence="1">Belongs to the beclin family.</text>
</comment>
<feature type="domain" description="Atg6 BARA" evidence="3">
    <location>
        <begin position="254"/>
        <end position="432"/>
    </location>
</feature>
<gene>
    <name evidence="6" type="primary">LOC115886955</name>
</gene>
<sequence length="447" mass="51602">MVLSQNVEKNTLLEIMGDDKAFVSFTCQRCSQSLRLDESLNSFSEHISAELNLPIYSNTDVDLESETTSFDQYVPPCRLSDSGNGANGFMLISDENEVDLLSSQYKRNASLFDHLSGSCDIDHPLCDECTDYLIELLEQQLEITQNDYDDYCKYYKVLQMERDEPKLSELEKMLQDVTDEENKLLDELQGLQNDEEETLKAIEEQEDISRKISQEEDRYWKEYVRHKREWLMAEDDGRSLECQLNSANTQLDKLKRTNVFNATFHIWHKGHFGTINNFCLGTLPSAPVGWAEINTAFGQTTLLFCALARKINLTFIKFRPVPYGSHSYVEVIGENKRIPLYGSGGPKYLWDTKFDAGMMAFLDCVQQFTEKIEELERNNKVFRFPYRISNGKIEDSDNVKYSLRATIISEEQWTKALKYMLTNLKWGLAWVASQFDSNGEEIPQNVA</sequence>
<evidence type="ECO:0000313" key="5">
    <source>
        <dbReference type="Proteomes" id="UP000504635"/>
    </source>
</evidence>
<dbReference type="AlphaFoldDB" id="A0A6J2YE26"/>
<dbReference type="Gene3D" id="6.10.250.3110">
    <property type="match status" value="1"/>
</dbReference>
<dbReference type="GO" id="GO:0034271">
    <property type="term" value="C:phosphatidylinositol 3-kinase complex, class III, type I"/>
    <property type="evidence" value="ECO:0007669"/>
    <property type="project" value="TreeGrafter"/>
</dbReference>
<dbReference type="GO" id="GO:0043548">
    <property type="term" value="F:phosphatidylinositol 3-kinase binding"/>
    <property type="evidence" value="ECO:0007669"/>
    <property type="project" value="TreeGrafter"/>
</dbReference>
<keyword evidence="2" id="KW-0175">Coiled coil</keyword>
<dbReference type="GO" id="GO:0034272">
    <property type="term" value="C:phosphatidylinositol 3-kinase complex, class III, type II"/>
    <property type="evidence" value="ECO:0007669"/>
    <property type="project" value="TreeGrafter"/>
</dbReference>
<dbReference type="Proteomes" id="UP000504635">
    <property type="component" value="Unplaced"/>
</dbReference>
<dbReference type="GeneID" id="115886955"/>
<dbReference type="InterPro" id="IPR040455">
    <property type="entry name" value="Atg6_BARA"/>
</dbReference>
<evidence type="ECO:0000313" key="6">
    <source>
        <dbReference type="RefSeq" id="XP_030762143.1"/>
    </source>
</evidence>
<dbReference type="RefSeq" id="XP_030762143.1">
    <property type="nucleotide sequence ID" value="XM_030906283.1"/>
</dbReference>
<dbReference type="GO" id="GO:0030674">
    <property type="term" value="F:protein-macromolecule adaptor activity"/>
    <property type="evidence" value="ECO:0007669"/>
    <property type="project" value="TreeGrafter"/>
</dbReference>
<dbReference type="Pfam" id="PF04111">
    <property type="entry name" value="APG6"/>
    <property type="match status" value="1"/>
</dbReference>
<feature type="domain" description="Atg6/beclin coiled-coil" evidence="4">
    <location>
        <begin position="124"/>
        <end position="251"/>
    </location>
</feature>
<dbReference type="InterPro" id="IPR038274">
    <property type="entry name" value="Atg6/Beclin_C_sf"/>
</dbReference>
<name>A0A6J2YE26_SITOR</name>
<evidence type="ECO:0000259" key="3">
    <source>
        <dbReference type="Pfam" id="PF04111"/>
    </source>
</evidence>
<reference evidence="6" key="1">
    <citation type="submission" date="2025-08" db="UniProtKB">
        <authorList>
            <consortium name="RefSeq"/>
        </authorList>
    </citation>
    <scope>IDENTIFICATION</scope>
    <source>
        <tissue evidence="6">Gonads</tissue>
    </source>
</reference>
<dbReference type="GO" id="GO:0045324">
    <property type="term" value="P:late endosome to vacuole transport"/>
    <property type="evidence" value="ECO:0007669"/>
    <property type="project" value="TreeGrafter"/>
</dbReference>
<dbReference type="OrthoDB" id="20368at2759"/>
<organism evidence="5 6">
    <name type="scientific">Sitophilus oryzae</name>
    <name type="common">Rice weevil</name>
    <name type="synonym">Curculio oryzae</name>
    <dbReference type="NCBI Taxonomy" id="7048"/>
    <lineage>
        <taxon>Eukaryota</taxon>
        <taxon>Metazoa</taxon>
        <taxon>Ecdysozoa</taxon>
        <taxon>Arthropoda</taxon>
        <taxon>Hexapoda</taxon>
        <taxon>Insecta</taxon>
        <taxon>Pterygota</taxon>
        <taxon>Neoptera</taxon>
        <taxon>Endopterygota</taxon>
        <taxon>Coleoptera</taxon>
        <taxon>Polyphaga</taxon>
        <taxon>Cucujiformia</taxon>
        <taxon>Curculionidae</taxon>
        <taxon>Dryophthorinae</taxon>
        <taxon>Sitophilus</taxon>
    </lineage>
</organism>
<feature type="coiled-coil region" evidence="2">
    <location>
        <begin position="167"/>
        <end position="208"/>
    </location>
</feature>
<dbReference type="GO" id="GO:0006995">
    <property type="term" value="P:cellular response to nitrogen starvation"/>
    <property type="evidence" value="ECO:0007669"/>
    <property type="project" value="TreeGrafter"/>
</dbReference>
<keyword evidence="5" id="KW-1185">Reference proteome</keyword>
<dbReference type="GO" id="GO:0000407">
    <property type="term" value="C:phagophore assembly site"/>
    <property type="evidence" value="ECO:0007669"/>
    <property type="project" value="TreeGrafter"/>
</dbReference>
<accession>A0A6J2YE26</accession>